<keyword evidence="2" id="KW-1185">Reference proteome</keyword>
<accession>A0A229SWR9</accession>
<reference evidence="2" key="1">
    <citation type="submission" date="2017-07" db="EMBL/GenBank/DDBJ databases">
        <title>Comparative genome mining reveals phylogenetic distribution patterns of secondary metabolites in Amycolatopsis.</title>
        <authorList>
            <person name="Adamek M."/>
            <person name="Alanjary M."/>
            <person name="Sales-Ortells H."/>
            <person name="Goodfellow M."/>
            <person name="Bull A.T."/>
            <person name="Kalinowski J."/>
            <person name="Ziemert N."/>
        </authorList>
    </citation>
    <scope>NUCLEOTIDE SEQUENCE [LARGE SCALE GENOMIC DNA]</scope>
    <source>
        <strain evidence="2">H5</strain>
    </source>
</reference>
<dbReference type="AlphaFoldDB" id="A0A229SWR9"/>
<evidence type="ECO:0000313" key="1">
    <source>
        <dbReference type="EMBL" id="OXM63121.1"/>
    </source>
</evidence>
<gene>
    <name evidence="1" type="ORF">CF165_32710</name>
</gene>
<evidence type="ECO:0000313" key="2">
    <source>
        <dbReference type="Proteomes" id="UP000215199"/>
    </source>
</evidence>
<organism evidence="1 2">
    <name type="scientific">Amycolatopsis vastitatis</name>
    <dbReference type="NCBI Taxonomy" id="1905142"/>
    <lineage>
        <taxon>Bacteria</taxon>
        <taxon>Bacillati</taxon>
        <taxon>Actinomycetota</taxon>
        <taxon>Actinomycetes</taxon>
        <taxon>Pseudonocardiales</taxon>
        <taxon>Pseudonocardiaceae</taxon>
        <taxon>Amycolatopsis</taxon>
    </lineage>
</organism>
<name>A0A229SWR9_9PSEU</name>
<protein>
    <submittedName>
        <fullName evidence="1">Uncharacterized protein</fullName>
    </submittedName>
</protein>
<proteinExistence type="predicted"/>
<dbReference type="EMBL" id="NMUL01000038">
    <property type="protein sequence ID" value="OXM63121.1"/>
    <property type="molecule type" value="Genomic_DNA"/>
</dbReference>
<dbReference type="Proteomes" id="UP000215199">
    <property type="component" value="Unassembled WGS sequence"/>
</dbReference>
<comment type="caution">
    <text evidence="1">The sequence shown here is derived from an EMBL/GenBank/DDBJ whole genome shotgun (WGS) entry which is preliminary data.</text>
</comment>
<sequence length="114" mass="12267">MPNSGRGTAVPAVVEDDAVRASIDSFASVIGALRRIKRAQAKLTEERKDNEALIKAALVARGASVGTVGGVPVVSFASSTRIALDQGQLKERRPDLFEEFSDISEVWTFRLLNP</sequence>